<evidence type="ECO:0000256" key="1">
    <source>
        <dbReference type="ARBA" id="ARBA00022527"/>
    </source>
</evidence>
<comment type="caution">
    <text evidence="7">The sequence shown here is derived from an EMBL/GenBank/DDBJ whole genome shotgun (WGS) entry which is preliminary data.</text>
</comment>
<keyword evidence="1" id="KW-0723">Serine/threonine-protein kinase</keyword>
<keyword evidence="4" id="KW-0418">Kinase</keyword>
<keyword evidence="6" id="KW-1133">Transmembrane helix</keyword>
<dbReference type="PANTHER" id="PTHR27002:SF1101">
    <property type="entry name" value="RECEPTOR-LIKE SERINE_THREONINE-PROTEIN KINASE"/>
    <property type="match status" value="1"/>
</dbReference>
<feature type="transmembrane region" description="Helical" evidence="6">
    <location>
        <begin position="15"/>
        <end position="37"/>
    </location>
</feature>
<name>A0ABR2D0R4_9ROSI</name>
<organism evidence="7 8">
    <name type="scientific">Hibiscus sabdariffa</name>
    <name type="common">roselle</name>
    <dbReference type="NCBI Taxonomy" id="183260"/>
    <lineage>
        <taxon>Eukaryota</taxon>
        <taxon>Viridiplantae</taxon>
        <taxon>Streptophyta</taxon>
        <taxon>Embryophyta</taxon>
        <taxon>Tracheophyta</taxon>
        <taxon>Spermatophyta</taxon>
        <taxon>Magnoliopsida</taxon>
        <taxon>eudicotyledons</taxon>
        <taxon>Gunneridae</taxon>
        <taxon>Pentapetalae</taxon>
        <taxon>rosids</taxon>
        <taxon>malvids</taxon>
        <taxon>Malvales</taxon>
        <taxon>Malvaceae</taxon>
        <taxon>Malvoideae</taxon>
        <taxon>Hibiscus</taxon>
    </lineage>
</organism>
<evidence type="ECO:0000313" key="8">
    <source>
        <dbReference type="Proteomes" id="UP001472677"/>
    </source>
</evidence>
<evidence type="ECO:0000313" key="7">
    <source>
        <dbReference type="EMBL" id="KAK8527319.1"/>
    </source>
</evidence>
<accession>A0ABR2D0R4</accession>
<protein>
    <recommendedName>
        <fullName evidence="9">S-locus receptor kinase C-terminal domain-containing protein</fullName>
    </recommendedName>
</protein>
<reference evidence="7 8" key="1">
    <citation type="journal article" date="2024" name="G3 (Bethesda)">
        <title>Genome assembly of Hibiscus sabdariffa L. provides insights into metabolisms of medicinal natural products.</title>
        <authorList>
            <person name="Kim T."/>
        </authorList>
    </citation>
    <scope>NUCLEOTIDE SEQUENCE [LARGE SCALE GENOMIC DNA]</scope>
    <source>
        <strain evidence="7">TK-2024</strain>
        <tissue evidence="7">Old leaves</tissue>
    </source>
</reference>
<keyword evidence="2" id="KW-0808">Transferase</keyword>
<dbReference type="Gene3D" id="1.10.510.10">
    <property type="entry name" value="Transferase(Phosphotransferase) domain 1"/>
    <property type="match status" value="1"/>
</dbReference>
<keyword evidence="3" id="KW-0547">Nucleotide-binding</keyword>
<evidence type="ECO:0000256" key="6">
    <source>
        <dbReference type="SAM" id="Phobius"/>
    </source>
</evidence>
<evidence type="ECO:0000256" key="3">
    <source>
        <dbReference type="ARBA" id="ARBA00022741"/>
    </source>
</evidence>
<evidence type="ECO:0000256" key="5">
    <source>
        <dbReference type="ARBA" id="ARBA00022840"/>
    </source>
</evidence>
<gene>
    <name evidence="7" type="ORF">V6N12_054537</name>
</gene>
<keyword evidence="6" id="KW-0472">Membrane</keyword>
<evidence type="ECO:0008006" key="9">
    <source>
        <dbReference type="Google" id="ProtNLM"/>
    </source>
</evidence>
<keyword evidence="5" id="KW-0067">ATP-binding</keyword>
<keyword evidence="6" id="KW-0812">Transmembrane</keyword>
<keyword evidence="8" id="KW-1185">Reference proteome</keyword>
<evidence type="ECO:0000256" key="4">
    <source>
        <dbReference type="ARBA" id="ARBA00022777"/>
    </source>
</evidence>
<dbReference type="PANTHER" id="PTHR27002">
    <property type="entry name" value="RECEPTOR-LIKE SERINE/THREONINE-PROTEIN KINASE SD1-8"/>
    <property type="match status" value="1"/>
</dbReference>
<sequence>MLIITEQKKRANVKLAIVLPTVIAALLGILVVVCYICRSRRKLKGETEDNNVNDKENDDIELATWRLWTEGNPSDVVNDFLVESGDLSELLRCIHISLLCVQQHPEERPDMPSVVLMLGSRSELPLLKQPSFLFYNKPFEAYSSPANDGLYSRNEISLSTLEAR</sequence>
<dbReference type="EMBL" id="JBBPBM010000038">
    <property type="protein sequence ID" value="KAK8527319.1"/>
    <property type="molecule type" value="Genomic_DNA"/>
</dbReference>
<dbReference type="Proteomes" id="UP001472677">
    <property type="component" value="Unassembled WGS sequence"/>
</dbReference>
<evidence type="ECO:0000256" key="2">
    <source>
        <dbReference type="ARBA" id="ARBA00022679"/>
    </source>
</evidence>
<proteinExistence type="predicted"/>